<dbReference type="EMBL" id="CP060636">
    <property type="protein sequence ID" value="QNM11388.1"/>
    <property type="molecule type" value="Genomic_DNA"/>
</dbReference>
<sequence length="61" mass="7436">MNGSEDKKLFISLDDDIDILMLRNEYDKVCKIMKKLTLISFFYVWNDKDYGLLFGRKQRFY</sequence>
<dbReference type="RefSeq" id="WP_117451903.1">
    <property type="nucleotide sequence ID" value="NZ_JAQEBD010000067.1"/>
</dbReference>
<feature type="domain" description="LicD/FKTN/FKRP nucleotidyltransferase" evidence="1">
    <location>
        <begin position="8"/>
        <end position="51"/>
    </location>
</feature>
<organism evidence="2 3">
    <name type="scientific">[Eubacterium] hominis</name>
    <dbReference type="NCBI Taxonomy" id="2764325"/>
    <lineage>
        <taxon>Bacteria</taxon>
        <taxon>Bacillati</taxon>
        <taxon>Bacillota</taxon>
        <taxon>Erysipelotrichia</taxon>
        <taxon>Erysipelotrichales</taxon>
        <taxon>Erysipelotrichaceae</taxon>
        <taxon>Amedibacillus</taxon>
    </lineage>
</organism>
<name>A0A7G9GKQ6_9FIRM</name>
<dbReference type="InterPro" id="IPR007074">
    <property type="entry name" value="LicD/FKTN/FKRP_NTP_transf"/>
</dbReference>
<dbReference type="GO" id="GO:0009100">
    <property type="term" value="P:glycoprotein metabolic process"/>
    <property type="evidence" value="ECO:0007669"/>
    <property type="project" value="UniProtKB-ARBA"/>
</dbReference>
<proteinExistence type="predicted"/>
<evidence type="ECO:0000259" key="1">
    <source>
        <dbReference type="Pfam" id="PF04991"/>
    </source>
</evidence>
<gene>
    <name evidence="2" type="ORF">H9Q80_14165</name>
</gene>
<evidence type="ECO:0000313" key="3">
    <source>
        <dbReference type="Proteomes" id="UP000515856"/>
    </source>
</evidence>
<dbReference type="Proteomes" id="UP000515856">
    <property type="component" value="Chromosome"/>
</dbReference>
<reference evidence="2 3" key="1">
    <citation type="submission" date="2020-08" db="EMBL/GenBank/DDBJ databases">
        <authorList>
            <person name="Liu C."/>
            <person name="Sun Q."/>
        </authorList>
    </citation>
    <scope>NUCLEOTIDE SEQUENCE [LARGE SCALE GENOMIC DNA]</scope>
    <source>
        <strain evidence="2 3">NSJ-61</strain>
    </source>
</reference>
<evidence type="ECO:0000313" key="2">
    <source>
        <dbReference type="EMBL" id="QNM11388.1"/>
    </source>
</evidence>
<protein>
    <submittedName>
        <fullName evidence="2">LicD family protein</fullName>
    </submittedName>
</protein>
<dbReference type="Pfam" id="PF04991">
    <property type="entry name" value="LicD"/>
    <property type="match status" value="1"/>
</dbReference>
<dbReference type="KEGG" id="ehn:H9Q80_14165"/>
<dbReference type="AlphaFoldDB" id="A0A7G9GKQ6"/>
<keyword evidence="3" id="KW-1185">Reference proteome</keyword>
<accession>A0A7G9GKQ6</accession>